<keyword evidence="2" id="KW-1185">Reference proteome</keyword>
<dbReference type="AlphaFoldDB" id="A0A165PRE6"/>
<dbReference type="EMBL" id="KV425887">
    <property type="protein sequence ID" value="KZW02564.1"/>
    <property type="molecule type" value="Genomic_DNA"/>
</dbReference>
<evidence type="ECO:0000313" key="1">
    <source>
        <dbReference type="EMBL" id="KZW02564.1"/>
    </source>
</evidence>
<evidence type="ECO:0000313" key="2">
    <source>
        <dbReference type="Proteomes" id="UP000077266"/>
    </source>
</evidence>
<dbReference type="InParanoid" id="A0A165PRE6"/>
<name>A0A165PRE6_EXIGL</name>
<sequence length="293" mass="32434">MSQHAAPPPEDVLRAFCVAGPIQPLAGGQSQSFTNGTHVLKLVDDPVESEFCAGLLARLADHNSTAFSVPKPVRSTIPDASYIVQSWTCTMFVPGKTIPRSLDQWKLLLSASRAFHATLRDLVEAKPPFIDERRGSHRWNLAQQVAFGERLCPTLPQHAVQMLQRLDALRPMLLSLPEDDVDYTPQLVHGDIAGNVLFSDSQAPAIIDFSPYWRPVAYAEAVAVSDGLVEYDAGVELVHIVGTGRGRMEMLLKAMVFRVISDWLGSEDSMVGMFEKWERAIDVVRDIMISRKV</sequence>
<accession>A0A165PRE6</accession>
<reference evidence="1 2" key="1">
    <citation type="journal article" date="2016" name="Mol. Biol. Evol.">
        <title>Comparative Genomics of Early-Diverging Mushroom-Forming Fungi Provides Insights into the Origins of Lignocellulose Decay Capabilities.</title>
        <authorList>
            <person name="Nagy L.G."/>
            <person name="Riley R."/>
            <person name="Tritt A."/>
            <person name="Adam C."/>
            <person name="Daum C."/>
            <person name="Floudas D."/>
            <person name="Sun H."/>
            <person name="Yadav J.S."/>
            <person name="Pangilinan J."/>
            <person name="Larsson K.H."/>
            <person name="Matsuura K."/>
            <person name="Barry K."/>
            <person name="Labutti K."/>
            <person name="Kuo R."/>
            <person name="Ohm R.A."/>
            <person name="Bhattacharya S.S."/>
            <person name="Shirouzu T."/>
            <person name="Yoshinaga Y."/>
            <person name="Martin F.M."/>
            <person name="Grigoriev I.V."/>
            <person name="Hibbett D.S."/>
        </authorList>
    </citation>
    <scope>NUCLEOTIDE SEQUENCE [LARGE SCALE GENOMIC DNA]</scope>
    <source>
        <strain evidence="1 2">HHB12029</strain>
    </source>
</reference>
<organism evidence="1 2">
    <name type="scientific">Exidia glandulosa HHB12029</name>
    <dbReference type="NCBI Taxonomy" id="1314781"/>
    <lineage>
        <taxon>Eukaryota</taxon>
        <taxon>Fungi</taxon>
        <taxon>Dikarya</taxon>
        <taxon>Basidiomycota</taxon>
        <taxon>Agaricomycotina</taxon>
        <taxon>Agaricomycetes</taxon>
        <taxon>Auriculariales</taxon>
        <taxon>Exidiaceae</taxon>
        <taxon>Exidia</taxon>
    </lineage>
</organism>
<dbReference type="InterPro" id="IPR011009">
    <property type="entry name" value="Kinase-like_dom_sf"/>
</dbReference>
<gene>
    <name evidence="1" type="ORF">EXIGLDRAFT_759693</name>
</gene>
<evidence type="ECO:0008006" key="3">
    <source>
        <dbReference type="Google" id="ProtNLM"/>
    </source>
</evidence>
<dbReference type="Proteomes" id="UP000077266">
    <property type="component" value="Unassembled WGS sequence"/>
</dbReference>
<proteinExistence type="predicted"/>
<dbReference type="SUPFAM" id="SSF56112">
    <property type="entry name" value="Protein kinase-like (PK-like)"/>
    <property type="match status" value="1"/>
</dbReference>
<protein>
    <recommendedName>
        <fullName evidence="3">Aminoglycoside phosphotransferase domain-containing protein</fullName>
    </recommendedName>
</protein>
<dbReference type="STRING" id="1314781.A0A165PRE6"/>
<dbReference type="OrthoDB" id="4187105at2759"/>